<keyword evidence="8" id="KW-0249">Electron transport</keyword>
<keyword evidence="10" id="KW-0408">Iron</keyword>
<evidence type="ECO:0000313" key="16">
    <source>
        <dbReference type="Proteomes" id="UP000638981"/>
    </source>
</evidence>
<evidence type="ECO:0000256" key="8">
    <source>
        <dbReference type="ARBA" id="ARBA00022982"/>
    </source>
</evidence>
<keyword evidence="4" id="KW-1003">Cell membrane</keyword>
<dbReference type="PANTHER" id="PTHR30529">
    <property type="entry name" value="CYTOCHROME B561"/>
    <property type="match status" value="1"/>
</dbReference>
<evidence type="ECO:0000256" key="5">
    <source>
        <dbReference type="ARBA" id="ARBA00022617"/>
    </source>
</evidence>
<name>A0A918WHA2_9RHOB</name>
<feature type="transmembrane region" description="Helical" evidence="13">
    <location>
        <begin position="55"/>
        <end position="75"/>
    </location>
</feature>
<dbReference type="Gene3D" id="2.40.128.110">
    <property type="entry name" value="Lipid/polyisoprenoid-binding, YceI-like"/>
    <property type="match status" value="1"/>
</dbReference>
<reference evidence="15" key="1">
    <citation type="journal article" date="2014" name="Int. J. Syst. Evol. Microbiol.">
        <title>Complete genome sequence of Corynebacterium casei LMG S-19264T (=DSM 44701T), isolated from a smear-ripened cheese.</title>
        <authorList>
            <consortium name="US DOE Joint Genome Institute (JGI-PGF)"/>
            <person name="Walter F."/>
            <person name="Albersmeier A."/>
            <person name="Kalinowski J."/>
            <person name="Ruckert C."/>
        </authorList>
    </citation>
    <scope>NUCLEOTIDE SEQUENCE</scope>
    <source>
        <strain evidence="15">KCTC 23310</strain>
    </source>
</reference>
<evidence type="ECO:0000256" key="4">
    <source>
        <dbReference type="ARBA" id="ARBA00022475"/>
    </source>
</evidence>
<evidence type="ECO:0000313" key="15">
    <source>
        <dbReference type="EMBL" id="GHC46438.1"/>
    </source>
</evidence>
<dbReference type="Gene3D" id="1.20.950.20">
    <property type="entry name" value="Transmembrane di-heme cytochromes, Chain C"/>
    <property type="match status" value="1"/>
</dbReference>
<evidence type="ECO:0000256" key="7">
    <source>
        <dbReference type="ARBA" id="ARBA00022723"/>
    </source>
</evidence>
<dbReference type="GO" id="GO:0020037">
    <property type="term" value="F:heme binding"/>
    <property type="evidence" value="ECO:0007669"/>
    <property type="project" value="TreeGrafter"/>
</dbReference>
<evidence type="ECO:0000256" key="13">
    <source>
        <dbReference type="SAM" id="Phobius"/>
    </source>
</evidence>
<dbReference type="GO" id="GO:0022904">
    <property type="term" value="P:respiratory electron transport chain"/>
    <property type="evidence" value="ECO:0007669"/>
    <property type="project" value="InterPro"/>
</dbReference>
<dbReference type="PANTHER" id="PTHR30529:SF7">
    <property type="entry name" value="CYTOCHROME B561 BACTERIAL_NI-HYDROGENASE DOMAIN-CONTAINING PROTEIN"/>
    <property type="match status" value="1"/>
</dbReference>
<keyword evidence="5" id="KW-0349">Heme</keyword>
<sequence length="399" mass="42590">MPTQNTTQSYGSVARTFHWLTALLILSAIGLGLYAESLPYDTGEALAAKAQVFSLHKTVGIAAFFVALARILWAFTQPRPTTLHPDRKLETLAAEFVHWSLYAAMLIVPLSGWITHAATTGFAPIYWPLGQDLPLVPKSESVEHAAGFAHWLFGKVLIVSLILHVAGAIKHVVIDRDATLSRMVTGRSAGPEHPAHHHRAPMFAALALYAAGTAAALSMTGEAPAPQAEQAAAPAATTGNWQVAEGTLDFSIRQMGSDVTGNFANWQAEIRFDDAATTESRGKVVVTIDTTSLTLGSVSDQAKGPEFFDVATHPKAIFTADLLAQADGTYLAKGELDLHGIKAPLDLPFALTIDGDKAMMTATTTLDRRDYQMGAAYPDESSVGFVATVTVNLTANRVK</sequence>
<accession>A0A918WHA2</accession>
<keyword evidence="3" id="KW-0813">Transport</keyword>
<evidence type="ECO:0000256" key="3">
    <source>
        <dbReference type="ARBA" id="ARBA00022448"/>
    </source>
</evidence>
<feature type="transmembrane region" description="Helical" evidence="13">
    <location>
        <begin position="17"/>
        <end position="35"/>
    </location>
</feature>
<comment type="subcellular location">
    <subcellularLocation>
        <location evidence="2">Cell membrane</location>
        <topology evidence="2">Multi-pass membrane protein</topology>
    </subcellularLocation>
</comment>
<feature type="transmembrane region" description="Helical" evidence="13">
    <location>
        <begin position="149"/>
        <end position="173"/>
    </location>
</feature>
<evidence type="ECO:0000256" key="2">
    <source>
        <dbReference type="ARBA" id="ARBA00004651"/>
    </source>
</evidence>
<proteinExistence type="inferred from homology"/>
<dbReference type="Pfam" id="PF01292">
    <property type="entry name" value="Ni_hydr_CYTB"/>
    <property type="match status" value="1"/>
</dbReference>
<dbReference type="SUPFAM" id="SSF81342">
    <property type="entry name" value="Transmembrane di-heme cytochromes"/>
    <property type="match status" value="1"/>
</dbReference>
<organism evidence="15 16">
    <name type="scientific">Neogemmobacter tilapiae</name>
    <dbReference type="NCBI Taxonomy" id="875041"/>
    <lineage>
        <taxon>Bacteria</taxon>
        <taxon>Pseudomonadati</taxon>
        <taxon>Pseudomonadota</taxon>
        <taxon>Alphaproteobacteria</taxon>
        <taxon>Rhodobacterales</taxon>
        <taxon>Paracoccaceae</taxon>
        <taxon>Neogemmobacter</taxon>
    </lineage>
</organism>
<dbReference type="EMBL" id="BMYJ01000001">
    <property type="protein sequence ID" value="GHC46438.1"/>
    <property type="molecule type" value="Genomic_DNA"/>
</dbReference>
<evidence type="ECO:0000256" key="11">
    <source>
        <dbReference type="ARBA" id="ARBA00023136"/>
    </source>
</evidence>
<evidence type="ECO:0000256" key="10">
    <source>
        <dbReference type="ARBA" id="ARBA00023004"/>
    </source>
</evidence>
<reference evidence="15" key="2">
    <citation type="submission" date="2020-09" db="EMBL/GenBank/DDBJ databases">
        <authorList>
            <person name="Sun Q."/>
            <person name="Kim S."/>
        </authorList>
    </citation>
    <scope>NUCLEOTIDE SEQUENCE</scope>
    <source>
        <strain evidence="15">KCTC 23310</strain>
    </source>
</reference>
<keyword evidence="11 13" id="KW-0472">Membrane</keyword>
<protein>
    <submittedName>
        <fullName evidence="15">Cytochrome b561</fullName>
    </submittedName>
</protein>
<dbReference type="Pfam" id="PF04264">
    <property type="entry name" value="YceI"/>
    <property type="match status" value="1"/>
</dbReference>
<dbReference type="InterPro" id="IPR052168">
    <property type="entry name" value="Cytochrome_b561_oxidase"/>
</dbReference>
<dbReference type="GO" id="GO:0009055">
    <property type="term" value="F:electron transfer activity"/>
    <property type="evidence" value="ECO:0007669"/>
    <property type="project" value="InterPro"/>
</dbReference>
<comment type="similarity">
    <text evidence="12">Belongs to the cytochrome b561 family.</text>
</comment>
<dbReference type="GO" id="GO:0046872">
    <property type="term" value="F:metal ion binding"/>
    <property type="evidence" value="ECO:0007669"/>
    <property type="project" value="UniProtKB-KW"/>
</dbReference>
<gene>
    <name evidence="15" type="ORF">GCM10007315_05170</name>
</gene>
<dbReference type="Proteomes" id="UP000638981">
    <property type="component" value="Unassembled WGS sequence"/>
</dbReference>
<keyword evidence="16" id="KW-1185">Reference proteome</keyword>
<dbReference type="SUPFAM" id="SSF101874">
    <property type="entry name" value="YceI-like"/>
    <property type="match status" value="1"/>
</dbReference>
<dbReference type="InterPro" id="IPR007372">
    <property type="entry name" value="Lipid/polyisoprenoid-bd_YceI"/>
</dbReference>
<dbReference type="AlphaFoldDB" id="A0A918WHA2"/>
<keyword evidence="6 13" id="KW-0812">Transmembrane</keyword>
<dbReference type="InterPro" id="IPR011577">
    <property type="entry name" value="Cyt_b561_bac/Ni-Hgenase"/>
</dbReference>
<feature type="transmembrane region" description="Helical" evidence="13">
    <location>
        <begin position="96"/>
        <end position="129"/>
    </location>
</feature>
<feature type="domain" description="Lipid/polyisoprenoid-binding YceI-like" evidence="14">
    <location>
        <begin position="240"/>
        <end position="396"/>
    </location>
</feature>
<comment type="cofactor">
    <cofactor evidence="1">
        <name>heme b</name>
        <dbReference type="ChEBI" id="CHEBI:60344"/>
    </cofactor>
</comment>
<dbReference type="RefSeq" id="WP_189410029.1">
    <property type="nucleotide sequence ID" value="NZ_BMYJ01000001.1"/>
</dbReference>
<evidence type="ECO:0000256" key="6">
    <source>
        <dbReference type="ARBA" id="ARBA00022692"/>
    </source>
</evidence>
<keyword evidence="7" id="KW-0479">Metal-binding</keyword>
<comment type="caution">
    <text evidence="15">The sequence shown here is derived from an EMBL/GenBank/DDBJ whole genome shotgun (WGS) entry which is preliminary data.</text>
</comment>
<dbReference type="InterPro" id="IPR036761">
    <property type="entry name" value="TTHA0802/YceI-like_sf"/>
</dbReference>
<evidence type="ECO:0000259" key="14">
    <source>
        <dbReference type="SMART" id="SM00867"/>
    </source>
</evidence>
<dbReference type="SMART" id="SM00867">
    <property type="entry name" value="YceI"/>
    <property type="match status" value="1"/>
</dbReference>
<keyword evidence="9 13" id="KW-1133">Transmembrane helix</keyword>
<dbReference type="InterPro" id="IPR016174">
    <property type="entry name" value="Di-haem_cyt_TM"/>
</dbReference>
<evidence type="ECO:0000256" key="1">
    <source>
        <dbReference type="ARBA" id="ARBA00001970"/>
    </source>
</evidence>
<dbReference type="GO" id="GO:0005886">
    <property type="term" value="C:plasma membrane"/>
    <property type="evidence" value="ECO:0007669"/>
    <property type="project" value="UniProtKB-SubCell"/>
</dbReference>
<evidence type="ECO:0000256" key="9">
    <source>
        <dbReference type="ARBA" id="ARBA00022989"/>
    </source>
</evidence>
<evidence type="ECO:0000256" key="12">
    <source>
        <dbReference type="ARBA" id="ARBA00037975"/>
    </source>
</evidence>